<dbReference type="InterPro" id="IPR011006">
    <property type="entry name" value="CheY-like_superfamily"/>
</dbReference>
<dbReference type="PANTHER" id="PTHR48111">
    <property type="entry name" value="REGULATOR OF RPOS"/>
    <property type="match status" value="1"/>
</dbReference>
<sequence>MKKILVCEDEAAIRDFVVINLTRAGYEVVEADCGEAALQKYEDNNGDFDVAILDVMMPGIDGFQVCKELRNRNGGIGIIMLSAKTQEMDKVTGLMLGADDYVTKPFSPSELLARVDSLYRRVALAQSHSENNFKEELKSGEFTLNLRNRALMKSGKMIELTQVEFQIMEYFFSNPGAALDRIDILNHVWGDAYVGEDKIVDVNIRRLRMKVEDEPSNPKHIITVWGLGYKWDSGE</sequence>
<feature type="domain" description="Response regulatory" evidence="10">
    <location>
        <begin position="3"/>
        <end position="119"/>
    </location>
</feature>
<keyword evidence="2 8" id="KW-0597">Phosphoprotein</keyword>
<dbReference type="SMART" id="SM00448">
    <property type="entry name" value="REC"/>
    <property type="match status" value="1"/>
</dbReference>
<dbReference type="Gene3D" id="1.10.10.10">
    <property type="entry name" value="Winged helix-like DNA-binding domain superfamily/Winged helix DNA-binding domain"/>
    <property type="match status" value="1"/>
</dbReference>
<dbReference type="Gene3D" id="6.10.250.690">
    <property type="match status" value="1"/>
</dbReference>
<evidence type="ECO:0000256" key="9">
    <source>
        <dbReference type="PROSITE-ProRule" id="PRU01091"/>
    </source>
</evidence>
<dbReference type="SUPFAM" id="SSF46894">
    <property type="entry name" value="C-terminal effector domain of the bipartite response regulators"/>
    <property type="match status" value="1"/>
</dbReference>
<dbReference type="FunFam" id="3.40.50.2300:FF:000001">
    <property type="entry name" value="DNA-binding response regulator PhoB"/>
    <property type="match status" value="1"/>
</dbReference>
<evidence type="ECO:0000256" key="7">
    <source>
        <dbReference type="ARBA" id="ARBA00024867"/>
    </source>
</evidence>
<dbReference type="PROSITE" id="PS50110">
    <property type="entry name" value="RESPONSE_REGULATORY"/>
    <property type="match status" value="1"/>
</dbReference>
<dbReference type="InterPro" id="IPR001867">
    <property type="entry name" value="OmpR/PhoB-type_DNA-bd"/>
</dbReference>
<dbReference type="RefSeq" id="WP_101028991.1">
    <property type="nucleotide sequence ID" value="NZ_CABMMZ010000045.1"/>
</dbReference>
<dbReference type="GO" id="GO:0006355">
    <property type="term" value="P:regulation of DNA-templated transcription"/>
    <property type="evidence" value="ECO:0007669"/>
    <property type="project" value="InterPro"/>
</dbReference>
<evidence type="ECO:0000259" key="10">
    <source>
        <dbReference type="PROSITE" id="PS50110"/>
    </source>
</evidence>
<dbReference type="InterPro" id="IPR001789">
    <property type="entry name" value="Sig_transdc_resp-reg_receiver"/>
</dbReference>
<dbReference type="InterPro" id="IPR036388">
    <property type="entry name" value="WH-like_DNA-bd_sf"/>
</dbReference>
<keyword evidence="3" id="KW-0902">Two-component regulatory system</keyword>
<keyword evidence="13" id="KW-1185">Reference proteome</keyword>
<name>A0A2N0UV78_9FIRM</name>
<dbReference type="SUPFAM" id="SSF52172">
    <property type="entry name" value="CheY-like"/>
    <property type="match status" value="1"/>
</dbReference>
<feature type="DNA-binding region" description="OmpR/PhoB-type" evidence="9">
    <location>
        <begin position="134"/>
        <end position="233"/>
    </location>
</feature>
<dbReference type="FunFam" id="1.10.10.10:FF:000018">
    <property type="entry name" value="DNA-binding response regulator ResD"/>
    <property type="match status" value="1"/>
</dbReference>
<dbReference type="Pfam" id="PF00072">
    <property type="entry name" value="Response_reg"/>
    <property type="match status" value="1"/>
</dbReference>
<evidence type="ECO:0000256" key="3">
    <source>
        <dbReference type="ARBA" id="ARBA00023012"/>
    </source>
</evidence>
<gene>
    <name evidence="12" type="primary">regX3_2</name>
    <name evidence="12" type="ORF">RBATCC27255_00969</name>
</gene>
<dbReference type="CDD" id="cd00383">
    <property type="entry name" value="trans_reg_C"/>
    <property type="match status" value="1"/>
</dbReference>
<evidence type="ECO:0000256" key="8">
    <source>
        <dbReference type="PROSITE-ProRule" id="PRU00169"/>
    </source>
</evidence>
<evidence type="ECO:0000256" key="6">
    <source>
        <dbReference type="ARBA" id="ARBA00023163"/>
    </source>
</evidence>
<dbReference type="AlphaFoldDB" id="A0A2N0UV78"/>
<evidence type="ECO:0000313" key="12">
    <source>
        <dbReference type="EMBL" id="PKD30838.1"/>
    </source>
</evidence>
<dbReference type="PROSITE" id="PS51755">
    <property type="entry name" value="OMPR_PHOB"/>
    <property type="match status" value="1"/>
</dbReference>
<comment type="caution">
    <text evidence="12">The sequence shown here is derived from an EMBL/GenBank/DDBJ whole genome shotgun (WGS) entry which is preliminary data.</text>
</comment>
<feature type="modified residue" description="4-aspartylphosphate" evidence="8">
    <location>
        <position position="54"/>
    </location>
</feature>
<keyword evidence="5 9" id="KW-0238">DNA-binding</keyword>
<dbReference type="GO" id="GO:0000156">
    <property type="term" value="F:phosphorelay response regulator activity"/>
    <property type="evidence" value="ECO:0007669"/>
    <property type="project" value="TreeGrafter"/>
</dbReference>
<dbReference type="PANTHER" id="PTHR48111:SF54">
    <property type="entry name" value="STAGE 0 SPORULATION PROTEIN A HOMOLOG"/>
    <property type="match status" value="1"/>
</dbReference>
<proteinExistence type="predicted"/>
<keyword evidence="4" id="KW-0805">Transcription regulation</keyword>
<dbReference type="GO" id="GO:0005829">
    <property type="term" value="C:cytosol"/>
    <property type="evidence" value="ECO:0007669"/>
    <property type="project" value="TreeGrafter"/>
</dbReference>
<dbReference type="InterPro" id="IPR039420">
    <property type="entry name" value="WalR-like"/>
</dbReference>
<dbReference type="GO" id="GO:0032993">
    <property type="term" value="C:protein-DNA complex"/>
    <property type="evidence" value="ECO:0007669"/>
    <property type="project" value="TreeGrafter"/>
</dbReference>
<dbReference type="Pfam" id="PF00486">
    <property type="entry name" value="Trans_reg_C"/>
    <property type="match status" value="1"/>
</dbReference>
<accession>A0A2N0UV78</accession>
<dbReference type="SMART" id="SM00862">
    <property type="entry name" value="Trans_reg_C"/>
    <property type="match status" value="1"/>
</dbReference>
<dbReference type="Gene3D" id="3.40.50.2300">
    <property type="match status" value="1"/>
</dbReference>
<keyword evidence="6" id="KW-0804">Transcription</keyword>
<evidence type="ECO:0000256" key="2">
    <source>
        <dbReference type="ARBA" id="ARBA00022553"/>
    </source>
</evidence>
<protein>
    <recommendedName>
        <fullName evidence="1">Stage 0 sporulation protein A homolog</fullName>
    </recommendedName>
</protein>
<evidence type="ECO:0000256" key="1">
    <source>
        <dbReference type="ARBA" id="ARBA00018672"/>
    </source>
</evidence>
<dbReference type="InterPro" id="IPR016032">
    <property type="entry name" value="Sig_transdc_resp-reg_C-effctor"/>
</dbReference>
<evidence type="ECO:0000259" key="11">
    <source>
        <dbReference type="PROSITE" id="PS51755"/>
    </source>
</evidence>
<organism evidence="12 13">
    <name type="scientific">Ruminococcus bromii</name>
    <dbReference type="NCBI Taxonomy" id="40518"/>
    <lineage>
        <taxon>Bacteria</taxon>
        <taxon>Bacillati</taxon>
        <taxon>Bacillota</taxon>
        <taxon>Clostridia</taxon>
        <taxon>Eubacteriales</taxon>
        <taxon>Oscillospiraceae</taxon>
        <taxon>Ruminococcus</taxon>
    </lineage>
</organism>
<evidence type="ECO:0000256" key="4">
    <source>
        <dbReference type="ARBA" id="ARBA00023015"/>
    </source>
</evidence>
<dbReference type="GO" id="GO:0000976">
    <property type="term" value="F:transcription cis-regulatory region binding"/>
    <property type="evidence" value="ECO:0007669"/>
    <property type="project" value="TreeGrafter"/>
</dbReference>
<dbReference type="EMBL" id="NNSR01000045">
    <property type="protein sequence ID" value="PKD30838.1"/>
    <property type="molecule type" value="Genomic_DNA"/>
</dbReference>
<feature type="domain" description="OmpR/PhoB-type" evidence="11">
    <location>
        <begin position="134"/>
        <end position="233"/>
    </location>
</feature>
<reference evidence="12" key="1">
    <citation type="journal article" date="2018" name="Environ. Microbiol.">
        <title>Sporulation capability and amylosome conservation among diverse human colonic and rumen isolates of the keystone starch-degrader Ruminococcus bromii.</title>
        <authorList>
            <person name="Mukhopadhya I."/>
            <person name="Morais S."/>
            <person name="Laverde-Gomez J."/>
            <person name="Sheridan P.O."/>
            <person name="Walker A.W."/>
            <person name="Kelly W."/>
            <person name="Klieve A.V."/>
            <person name="Ouwerkerk D."/>
            <person name="Duncan S.H."/>
            <person name="Louis P."/>
            <person name="Koropatkin N."/>
            <person name="Cockburn D."/>
            <person name="Kibler R."/>
            <person name="Cooper P.J."/>
            <person name="Sandoval C."/>
            <person name="Crost E."/>
            <person name="Juge N."/>
            <person name="Bayer E.A."/>
            <person name="Flint H.J."/>
        </authorList>
    </citation>
    <scope>NUCLEOTIDE SEQUENCE [LARGE SCALE GENOMIC DNA]</scope>
    <source>
        <strain evidence="12">ATCC 27255</strain>
    </source>
</reference>
<comment type="function">
    <text evidence="7">May play the central regulatory role in sporulation. It may be an element of the effector pathway responsible for the activation of sporulation genes in response to nutritional stress. Spo0A may act in concert with spo0H (a sigma factor) to control the expression of some genes that are critical to the sporulation process.</text>
</comment>
<dbReference type="Proteomes" id="UP000233425">
    <property type="component" value="Unassembled WGS sequence"/>
</dbReference>
<evidence type="ECO:0000256" key="5">
    <source>
        <dbReference type="ARBA" id="ARBA00023125"/>
    </source>
</evidence>
<evidence type="ECO:0000313" key="13">
    <source>
        <dbReference type="Proteomes" id="UP000233425"/>
    </source>
</evidence>